<dbReference type="EMBL" id="DS995905">
    <property type="protein sequence ID" value="EEA19433.1"/>
    <property type="molecule type" value="Genomic_DNA"/>
</dbReference>
<dbReference type="PANTHER" id="PTHR37984">
    <property type="entry name" value="PROTEIN CBG26694"/>
    <property type="match status" value="1"/>
</dbReference>
<reference evidence="5" key="1">
    <citation type="journal article" date="2015" name="Genome Announc.">
        <title>Genome sequence of the AIDS-associated pathogen Penicillium marneffei (ATCC18224) and its near taxonomic relative Talaromyces stipitatus (ATCC10500).</title>
        <authorList>
            <person name="Nierman W.C."/>
            <person name="Fedorova-Abrams N.D."/>
            <person name="Andrianopoulos A."/>
        </authorList>
    </citation>
    <scope>NUCLEOTIDE SEQUENCE [LARGE SCALE GENOMIC DNA]</scope>
    <source>
        <strain evidence="5">ATCC 18224 / CBS 334.59 / QM 7333</strain>
    </source>
</reference>
<dbReference type="InterPro" id="IPR013103">
    <property type="entry name" value="RVT_2"/>
</dbReference>
<evidence type="ECO:0000256" key="1">
    <source>
        <dbReference type="ARBA" id="ARBA00022884"/>
    </source>
</evidence>
<feature type="region of interest" description="Disordered" evidence="2">
    <location>
        <begin position="1103"/>
        <end position="1162"/>
    </location>
</feature>
<evidence type="ECO:0000259" key="3">
    <source>
        <dbReference type="PROSITE" id="PS50994"/>
    </source>
</evidence>
<dbReference type="PhylomeDB" id="B6QSN8"/>
<dbReference type="VEuPathDB" id="FungiDB:PMAA_002270"/>
<feature type="region of interest" description="Disordered" evidence="2">
    <location>
        <begin position="422"/>
        <end position="482"/>
    </location>
</feature>
<evidence type="ECO:0000313" key="4">
    <source>
        <dbReference type="EMBL" id="EEA19433.1"/>
    </source>
</evidence>
<dbReference type="Proteomes" id="UP000001294">
    <property type="component" value="Unassembled WGS sequence"/>
</dbReference>
<dbReference type="InterPro" id="IPR036397">
    <property type="entry name" value="RNaseH_sf"/>
</dbReference>
<dbReference type="GO" id="GO:0003723">
    <property type="term" value="F:RNA binding"/>
    <property type="evidence" value="ECO:0007669"/>
    <property type="project" value="UniProtKB-KW"/>
</dbReference>
<proteinExistence type="predicted"/>
<dbReference type="Gene3D" id="3.30.420.10">
    <property type="entry name" value="Ribonuclease H-like superfamily/Ribonuclease H"/>
    <property type="match status" value="1"/>
</dbReference>
<accession>B6QSN8</accession>
<dbReference type="OrthoDB" id="4258323at2759"/>
<name>B6QSN8_TALMQ</name>
<feature type="compositionally biased region" description="Basic and acidic residues" evidence="2">
    <location>
        <begin position="1152"/>
        <end position="1162"/>
    </location>
</feature>
<organism evidence="4 5">
    <name type="scientific">Talaromyces marneffei (strain ATCC 18224 / CBS 334.59 / QM 7333)</name>
    <name type="common">Penicillium marneffei</name>
    <dbReference type="NCBI Taxonomy" id="441960"/>
    <lineage>
        <taxon>Eukaryota</taxon>
        <taxon>Fungi</taxon>
        <taxon>Dikarya</taxon>
        <taxon>Ascomycota</taxon>
        <taxon>Pezizomycotina</taxon>
        <taxon>Eurotiomycetes</taxon>
        <taxon>Eurotiomycetidae</taxon>
        <taxon>Eurotiales</taxon>
        <taxon>Trichocomaceae</taxon>
        <taxon>Talaromyces</taxon>
        <taxon>Talaromyces sect. Talaromyces</taxon>
    </lineage>
</organism>
<feature type="compositionally biased region" description="Polar residues" evidence="2">
    <location>
        <begin position="1700"/>
        <end position="1718"/>
    </location>
</feature>
<dbReference type="PROSITE" id="PS50994">
    <property type="entry name" value="INTEGRASE"/>
    <property type="match status" value="1"/>
</dbReference>
<feature type="region of interest" description="Disordered" evidence="2">
    <location>
        <begin position="1693"/>
        <end position="1718"/>
    </location>
</feature>
<dbReference type="Pfam" id="PF07727">
    <property type="entry name" value="RVT_2"/>
    <property type="match status" value="1"/>
</dbReference>
<dbReference type="GO" id="GO:0005634">
    <property type="term" value="C:nucleus"/>
    <property type="evidence" value="ECO:0007669"/>
    <property type="project" value="UniProtKB-ARBA"/>
</dbReference>
<gene>
    <name evidence="4" type="ORF">PMAA_002270</name>
</gene>
<feature type="compositionally biased region" description="Acidic residues" evidence="2">
    <location>
        <begin position="1105"/>
        <end position="1115"/>
    </location>
</feature>
<protein>
    <recommendedName>
        <fullName evidence="3">Integrase catalytic domain-containing protein</fullName>
    </recommendedName>
</protein>
<keyword evidence="1" id="KW-0694">RNA-binding</keyword>
<dbReference type="SUPFAM" id="SSF53098">
    <property type="entry name" value="Ribonuclease H-like"/>
    <property type="match status" value="1"/>
</dbReference>
<dbReference type="InterPro" id="IPR001584">
    <property type="entry name" value="Integrase_cat-core"/>
</dbReference>
<sequence>MAPNPDPNGFTPGNKNRTQIDTYIDGKLSEYREGSDHILWAAFTQDFKEWTVENLKTASVLRLAKLIVLLKSNGVYVDEAEQHRVAENVYAAAATVGPHTWTEMEVIDHLRKGRIFESPDINARFASVIAANSQSRGIAAAIPESDVHVRTVSDTPTPYQRIYNGAVTRSRSGLDPALEANTAPETPYPITRFSAPFTPALASRTTVGTTTQLQGIPESQEQQNPDSQGPRLQPQYVAVQAITNIGKSYNSAPELKYKGFGDSFKRKLKIFYGYCRQNGLPNTPEPYREALPHMLKDVALSYYWDNIDQWIVQEKDPAEEIMARFEGPEHQRSTQSEWSDMTLDSVIHSNPSKSLHECLDLMLVKLQDLFYCLPDELQTQTYWHMKLLEATRTHPACEWATAKPALTVPGLIQDLQSNVRQYERKQQSNAHGINFTDRRYNTRQPSRSPHRNRSSYARGRSQERGQQRYPSRSPRRHGRDDAQKTCFVCGRPNCWSTNHTDEERTAARARYKPAWDKFIQQYEGTPDMERSLESYLAEIDNPSQYSLPDRTKNEPTTATGYFTVAATDHNEFSSSLASELANRSAAHYLECLLGSQSNHIFDNDPDHEEQAATPIVPSSHHLTVPEYAFLTDDRYSSNTFVGLLIDTGAAEVSTAGYAQYLAYRKVAKNTTIDTSTAGAASIRFGAGEPLQSLGSIDVKTPIGTVRFHVVEAMTPFLLCIKDLDHLKIYYDNTKDLLIRHEPYMTAPIVRRFGHPFLIWDYSLMSYITQSFDEDQCFLTATELRRLHRRFGHPSVGRLHKTLLRAGYDTNPEMIEKINRFCHHCQTYGRSPGRFRFTLRDEVEFNHSIIVDIMYINGKPVLHIVDEATRFNAACWLISISARATWDALRMLWIDTYLGPPDFIVTDAGKNFVSKEFTHLASSLGTITVSVPVEAHWSIGAVERYHAVLRRSYEIISDEAPELTPEMALQMAVKAVNDTAGPDGYVPTLLVFGAYPRMTDYSPPAPTIAQRAAAVKKAMTEVRKLHTVRQINNALNTRNGPSSTLVHRLPLNSDVLVWREGGTGYPGKWRGPYKLISIDGETCTVELPNGPTKFRSTVVKPYYKDDDSEQQDEEQPAPEKAPTTAPLNVLPLPSRVVIPPYKPDDTEAQPPRPQREHRLPSRYRDDVTHLQQIAGLFLQIASDGQFDESRRREVTGLLERGVFVAVNYEDIPLEARIYGFRFVDEVKNKGTDKAFEKSRLVVQAYNDKDKEFVLTQSPTIQRSSQRLILCIGTSKDGVRFWIRDVTQAYIQSTTKLNREFYIRIPPELRHYFPGCEFLRVVRPLYGIPEAGNHWFRTYHEHHTTHLGMETSTYDPCLLHCCDPKQGFGVIGMQTDDTLIVADEAFAAQEEEQIKCANILCKPREQLTTRKPLRFNGAVITEDAQGITLTQERTCKNIRLVQDHAADTVSSRGKVRKNASPHEQYVAQRALGAYIASVSQPEASFDLSFAAQAVQPEKEDIKALNKRLQWQIDNSTRGLRFVKIDLRTAQLYAFVDASFANNKDSSSQIGHVIVLADAQNNANILHWSSTKCKRITRSVLASETYGMANGFDAAAAIKSTLTQLLHLSEPLPLVLCTDSKSLYECLVKLGTTREKRLMIDLMCLRQSYERQEITEVRWINGNSNPADAMTKSKPCRALQELIDTNKLRIDVDGWVERPPTKRTPSSKSVRFTTPDTTPAL</sequence>
<dbReference type="PANTHER" id="PTHR37984:SF5">
    <property type="entry name" value="PROTEIN NYNRIN-LIKE"/>
    <property type="match status" value="1"/>
</dbReference>
<dbReference type="InterPro" id="IPR012337">
    <property type="entry name" value="RNaseH-like_sf"/>
</dbReference>
<evidence type="ECO:0000313" key="5">
    <source>
        <dbReference type="Proteomes" id="UP000001294"/>
    </source>
</evidence>
<evidence type="ECO:0000256" key="2">
    <source>
        <dbReference type="SAM" id="MobiDB-lite"/>
    </source>
</evidence>
<dbReference type="InterPro" id="IPR050951">
    <property type="entry name" value="Retrovirus_Pol_polyprotein"/>
</dbReference>
<keyword evidence="5" id="KW-1185">Reference proteome</keyword>
<dbReference type="GO" id="GO:0015074">
    <property type="term" value="P:DNA integration"/>
    <property type="evidence" value="ECO:0007669"/>
    <property type="project" value="InterPro"/>
</dbReference>
<feature type="domain" description="Integrase catalytic" evidence="3">
    <location>
        <begin position="827"/>
        <end position="994"/>
    </location>
</feature>